<dbReference type="AlphaFoldDB" id="X1RV09"/>
<dbReference type="SUPFAM" id="SSF48452">
    <property type="entry name" value="TPR-like"/>
    <property type="match status" value="1"/>
</dbReference>
<accession>X1RV09</accession>
<dbReference type="InterPro" id="IPR011990">
    <property type="entry name" value="TPR-like_helical_dom_sf"/>
</dbReference>
<protein>
    <submittedName>
        <fullName evidence="1">Uncharacterized protein</fullName>
    </submittedName>
</protein>
<dbReference type="EMBL" id="BARV01045675">
    <property type="protein sequence ID" value="GAI70791.1"/>
    <property type="molecule type" value="Genomic_DNA"/>
</dbReference>
<comment type="caution">
    <text evidence="1">The sequence shown here is derived from an EMBL/GenBank/DDBJ whole genome shotgun (WGS) entry which is preliminary data.</text>
</comment>
<organism evidence="1">
    <name type="scientific">marine sediment metagenome</name>
    <dbReference type="NCBI Taxonomy" id="412755"/>
    <lineage>
        <taxon>unclassified sequences</taxon>
        <taxon>metagenomes</taxon>
        <taxon>ecological metagenomes</taxon>
    </lineage>
</organism>
<feature type="non-terminal residue" evidence="1">
    <location>
        <position position="48"/>
    </location>
</feature>
<proteinExistence type="predicted"/>
<sequence length="48" mass="5587">GSDFSQRINLAFPAGQAHWFLGHTYFDMGEYEKSQDHYNEAFSLHQHA</sequence>
<reference evidence="1" key="1">
    <citation type="journal article" date="2014" name="Front. Microbiol.">
        <title>High frequency of phylogenetically diverse reductive dehalogenase-homologous genes in deep subseafloor sedimentary metagenomes.</title>
        <authorList>
            <person name="Kawai M."/>
            <person name="Futagami T."/>
            <person name="Toyoda A."/>
            <person name="Takaki Y."/>
            <person name="Nishi S."/>
            <person name="Hori S."/>
            <person name="Arai W."/>
            <person name="Tsubouchi T."/>
            <person name="Morono Y."/>
            <person name="Uchiyama I."/>
            <person name="Ito T."/>
            <person name="Fujiyama A."/>
            <person name="Inagaki F."/>
            <person name="Takami H."/>
        </authorList>
    </citation>
    <scope>NUCLEOTIDE SEQUENCE</scope>
    <source>
        <strain evidence="1">Expedition CK06-06</strain>
    </source>
</reference>
<feature type="non-terminal residue" evidence="1">
    <location>
        <position position="1"/>
    </location>
</feature>
<gene>
    <name evidence="1" type="ORF">S06H3_66738</name>
</gene>
<evidence type="ECO:0000313" key="1">
    <source>
        <dbReference type="EMBL" id="GAI70791.1"/>
    </source>
</evidence>
<dbReference type="PROSITE" id="PS50293">
    <property type="entry name" value="TPR_REGION"/>
    <property type="match status" value="1"/>
</dbReference>
<name>X1RV09_9ZZZZ</name>